<comment type="caution">
    <text evidence="1">The sequence shown here is derived from an EMBL/GenBank/DDBJ whole genome shotgun (WGS) entry which is preliminary data.</text>
</comment>
<sequence length="78" mass="8718">MERGSVKELIELKQRPTITQVYKELEAVPWSANGSVRRQRPAWSIVAPGGGMSMEVRDGQAMDQDCSVRLDGIGLQRF</sequence>
<proteinExistence type="predicted"/>
<reference evidence="1" key="1">
    <citation type="journal article" date="2019" name="Sci. Rep.">
        <title>Draft genome of Tanacetum cinerariifolium, the natural source of mosquito coil.</title>
        <authorList>
            <person name="Yamashiro T."/>
            <person name="Shiraishi A."/>
            <person name="Satake H."/>
            <person name="Nakayama K."/>
        </authorList>
    </citation>
    <scope>NUCLEOTIDE SEQUENCE</scope>
</reference>
<organism evidence="1">
    <name type="scientific">Tanacetum cinerariifolium</name>
    <name type="common">Dalmatian daisy</name>
    <name type="synonym">Chrysanthemum cinerariifolium</name>
    <dbReference type="NCBI Taxonomy" id="118510"/>
    <lineage>
        <taxon>Eukaryota</taxon>
        <taxon>Viridiplantae</taxon>
        <taxon>Streptophyta</taxon>
        <taxon>Embryophyta</taxon>
        <taxon>Tracheophyta</taxon>
        <taxon>Spermatophyta</taxon>
        <taxon>Magnoliopsida</taxon>
        <taxon>eudicotyledons</taxon>
        <taxon>Gunneridae</taxon>
        <taxon>Pentapetalae</taxon>
        <taxon>asterids</taxon>
        <taxon>campanulids</taxon>
        <taxon>Asterales</taxon>
        <taxon>Asteraceae</taxon>
        <taxon>Asteroideae</taxon>
        <taxon>Anthemideae</taxon>
        <taxon>Anthemidinae</taxon>
        <taxon>Tanacetum</taxon>
    </lineage>
</organism>
<dbReference type="EMBL" id="BKCJ010009885">
    <property type="protein sequence ID" value="GEU89084.1"/>
    <property type="molecule type" value="Genomic_DNA"/>
</dbReference>
<dbReference type="AlphaFoldDB" id="A0A6L2NWX6"/>
<accession>A0A6L2NWX6</accession>
<name>A0A6L2NWX6_TANCI</name>
<keyword evidence="1" id="KW-0808">Transferase</keyword>
<keyword evidence="1" id="KW-0430">Lectin</keyword>
<gene>
    <name evidence="1" type="ORF">Tci_061062</name>
</gene>
<evidence type="ECO:0000313" key="1">
    <source>
        <dbReference type="EMBL" id="GEU89084.1"/>
    </source>
</evidence>
<protein>
    <submittedName>
        <fullName evidence="1">Protein kinase-like domain, concanavalin A-like lectin/glucanase domain protein</fullName>
    </submittedName>
</protein>
<dbReference type="GO" id="GO:0030246">
    <property type="term" value="F:carbohydrate binding"/>
    <property type="evidence" value="ECO:0007669"/>
    <property type="project" value="UniProtKB-KW"/>
</dbReference>
<dbReference type="GO" id="GO:0016301">
    <property type="term" value="F:kinase activity"/>
    <property type="evidence" value="ECO:0007669"/>
    <property type="project" value="UniProtKB-KW"/>
</dbReference>
<keyword evidence="1" id="KW-0418">Kinase</keyword>